<dbReference type="Gene3D" id="3.40.50.2000">
    <property type="entry name" value="Glycogen Phosphorylase B"/>
    <property type="match status" value="2"/>
</dbReference>
<organism evidence="3 4">
    <name type="scientific">Aciduliprofundum boonei (strain DSM 19572 / T469)</name>
    <dbReference type="NCBI Taxonomy" id="439481"/>
    <lineage>
        <taxon>Archaea</taxon>
        <taxon>Methanobacteriati</taxon>
        <taxon>Thermoplasmatota</taxon>
        <taxon>DHVE2 group</taxon>
        <taxon>Candidatus Aciduliprofundum</taxon>
    </lineage>
</organism>
<dbReference type="KEGG" id="abi:Aboo_0792"/>
<protein>
    <submittedName>
        <fullName evidence="3">Glycosyl transferase group 1</fullName>
    </submittedName>
</protein>
<dbReference type="PANTHER" id="PTHR45947">
    <property type="entry name" value="SULFOQUINOVOSYL TRANSFERASE SQD2"/>
    <property type="match status" value="1"/>
</dbReference>
<dbReference type="OrthoDB" id="137462at2157"/>
<dbReference type="GeneID" id="8827742"/>
<dbReference type="PANTHER" id="PTHR45947:SF3">
    <property type="entry name" value="SULFOQUINOVOSYL TRANSFERASE SQD2"/>
    <property type="match status" value="1"/>
</dbReference>
<gene>
    <name evidence="3" type="ordered locus">Aboo_0792</name>
</gene>
<dbReference type="InterPro" id="IPR028098">
    <property type="entry name" value="Glyco_trans_4-like_N"/>
</dbReference>
<dbReference type="Proteomes" id="UP000001400">
    <property type="component" value="Chromosome"/>
</dbReference>
<reference evidence="3" key="1">
    <citation type="submission" date="2010-02" db="EMBL/GenBank/DDBJ databases">
        <title>Complete sequence of Aciduliprofundum boonei T469.</title>
        <authorList>
            <consortium name="US DOE Joint Genome Institute"/>
            <person name="Lucas S."/>
            <person name="Copeland A."/>
            <person name="Lapidus A."/>
            <person name="Cheng J.-F."/>
            <person name="Bruce D."/>
            <person name="Goodwin L."/>
            <person name="Pitluck S."/>
            <person name="Saunders E."/>
            <person name="Detter J.C."/>
            <person name="Han C."/>
            <person name="Tapia R."/>
            <person name="Land M."/>
            <person name="Hauser L."/>
            <person name="Kyrpides N."/>
            <person name="Mikhailova N."/>
            <person name="Flores G."/>
            <person name="Reysenbach A.-L."/>
            <person name="Woyke T."/>
        </authorList>
    </citation>
    <scope>NUCLEOTIDE SEQUENCE</scope>
    <source>
        <strain evidence="3">T469</strain>
    </source>
</reference>
<dbReference type="STRING" id="439481.Aboo_0792"/>
<dbReference type="Pfam" id="PF00534">
    <property type="entry name" value="Glycos_transf_1"/>
    <property type="match status" value="1"/>
</dbReference>
<dbReference type="Pfam" id="PF13439">
    <property type="entry name" value="Glyco_transf_4"/>
    <property type="match status" value="1"/>
</dbReference>
<accession>B5IAN8</accession>
<keyword evidence="4" id="KW-1185">Reference proteome</keyword>
<evidence type="ECO:0000313" key="4">
    <source>
        <dbReference type="Proteomes" id="UP000001400"/>
    </source>
</evidence>
<name>B5IAN8_ACIB4</name>
<feature type="domain" description="Glycosyl transferase family 1" evidence="1">
    <location>
        <begin position="183"/>
        <end position="353"/>
    </location>
</feature>
<keyword evidence="3" id="KW-0808">Transferase</keyword>
<evidence type="ECO:0000259" key="1">
    <source>
        <dbReference type="Pfam" id="PF00534"/>
    </source>
</evidence>
<proteinExistence type="predicted"/>
<dbReference type="HOGENOM" id="CLU_009583_2_2_2"/>
<dbReference type="GO" id="GO:0016757">
    <property type="term" value="F:glycosyltransferase activity"/>
    <property type="evidence" value="ECO:0007669"/>
    <property type="project" value="InterPro"/>
</dbReference>
<dbReference type="InterPro" id="IPR050194">
    <property type="entry name" value="Glycosyltransferase_grp1"/>
</dbReference>
<evidence type="ECO:0000313" key="3">
    <source>
        <dbReference type="EMBL" id="ADD08601.1"/>
    </source>
</evidence>
<dbReference type="EMBL" id="CP001941">
    <property type="protein sequence ID" value="ADD08601.1"/>
    <property type="molecule type" value="Genomic_DNA"/>
</dbReference>
<feature type="domain" description="Glycosyltransferase subfamily 4-like N-terminal" evidence="2">
    <location>
        <begin position="14"/>
        <end position="173"/>
    </location>
</feature>
<dbReference type="SUPFAM" id="SSF53756">
    <property type="entry name" value="UDP-Glycosyltransferase/glycogen phosphorylase"/>
    <property type="match status" value="1"/>
</dbReference>
<dbReference type="RefSeq" id="WP_008081937.1">
    <property type="nucleotide sequence ID" value="NC_013926.1"/>
</dbReference>
<dbReference type="InterPro" id="IPR001296">
    <property type="entry name" value="Glyco_trans_1"/>
</dbReference>
<dbReference type="CDD" id="cd03801">
    <property type="entry name" value="GT4_PimA-like"/>
    <property type="match status" value="1"/>
</dbReference>
<evidence type="ECO:0000259" key="2">
    <source>
        <dbReference type="Pfam" id="PF13439"/>
    </source>
</evidence>
<dbReference type="CAZy" id="GT4">
    <property type="family name" value="Glycosyltransferase Family 4"/>
</dbReference>
<dbReference type="eggNOG" id="arCOG01403">
    <property type="taxonomic scope" value="Archaea"/>
</dbReference>
<sequence>MKFAHISDVALPHIGGVEYVVHRYSTMQRNDGHKSYVITTKLPNTKNFEYVDSVPYYRLSKVGMGTSIIRKIKKINPDLIHTHSYIAAPVLSYFHKINPNIPILRHIHDVYIGKYEEYSGWEDSKMYERFEGFIIKLPYTAYITPSKYTKDKLIELGLPKERIHVVHPGVDIEKFGNSNRNYLREKYNIPKDKKIIGFVGRLSTGKGPQYLIEAAKDLKEAYIVLVGPNPNPKTSGILGIESMLRSLVKKYRMEDRVIFAGKIRDEEVPLYYDSFDIFCLPSISEGFGMSIAEALAAGKPVVSFNITAIPEIVKDGYNGLLAMPKDVDDLKEKLEMLINDERLYERLKKNTRSSVEKYTWENSYKKLMNVYSIYL</sequence>
<dbReference type="AlphaFoldDB" id="B5IAN8"/>